<evidence type="ECO:0008006" key="3">
    <source>
        <dbReference type="Google" id="ProtNLM"/>
    </source>
</evidence>
<dbReference type="EMBL" id="QICB01000002">
    <property type="protein sequence ID" value="RNL20823.1"/>
    <property type="molecule type" value="Genomic_DNA"/>
</dbReference>
<dbReference type="AlphaFoldDB" id="A0A3N0AGB8"/>
<proteinExistence type="predicted"/>
<dbReference type="RefSeq" id="WP_123197922.1">
    <property type="nucleotide sequence ID" value="NZ_QICB01000002.1"/>
</dbReference>
<name>A0A3N0AGB8_9ACTN</name>
<keyword evidence="2" id="KW-1185">Reference proteome</keyword>
<dbReference type="OrthoDB" id="3174778at2"/>
<sequence>MEAYQALREAAKASDIPLYRIGRELGKPDAYVNSAISRGSVPRCDTMAKMAKVCGYDLALLPEGEAPDSAFVIGDDVAK</sequence>
<dbReference type="Proteomes" id="UP000267368">
    <property type="component" value="Unassembled WGS sequence"/>
</dbReference>
<evidence type="ECO:0000313" key="2">
    <source>
        <dbReference type="Proteomes" id="UP000267368"/>
    </source>
</evidence>
<comment type="caution">
    <text evidence="1">The sequence shown here is derived from an EMBL/GenBank/DDBJ whole genome shotgun (WGS) entry which is preliminary data.</text>
</comment>
<organism evidence="1 2">
    <name type="scientific">Slackia faecicanis</name>
    <dbReference type="NCBI Taxonomy" id="255723"/>
    <lineage>
        <taxon>Bacteria</taxon>
        <taxon>Bacillati</taxon>
        <taxon>Actinomycetota</taxon>
        <taxon>Coriobacteriia</taxon>
        <taxon>Eggerthellales</taxon>
        <taxon>Eggerthellaceae</taxon>
        <taxon>Slackia</taxon>
    </lineage>
</organism>
<accession>A0A3N0AGB8</accession>
<reference evidence="2" key="1">
    <citation type="submission" date="2018-05" db="EMBL/GenBank/DDBJ databases">
        <title>Genome Sequencing of selected type strains of the family Eggerthellaceae.</title>
        <authorList>
            <person name="Danylec N."/>
            <person name="Stoll D.A."/>
            <person name="Doetsch A."/>
            <person name="Huch M."/>
        </authorList>
    </citation>
    <scope>NUCLEOTIDE SEQUENCE [LARGE SCALE GENOMIC DNA]</scope>
    <source>
        <strain evidence="2">DSM 17537</strain>
    </source>
</reference>
<gene>
    <name evidence="1" type="ORF">DMP07_04395</name>
</gene>
<evidence type="ECO:0000313" key="1">
    <source>
        <dbReference type="EMBL" id="RNL20823.1"/>
    </source>
</evidence>
<protein>
    <recommendedName>
        <fullName evidence="3">HTH cro/C1-type domain-containing protein</fullName>
    </recommendedName>
</protein>